<keyword evidence="3 4" id="KW-0408">Iron</keyword>
<dbReference type="EMBL" id="JAQNDN010000022">
    <property type="protein sequence ID" value="MDC0673382.1"/>
    <property type="molecule type" value="Genomic_DNA"/>
</dbReference>
<dbReference type="SUPFAM" id="SSF46626">
    <property type="entry name" value="Cytochrome c"/>
    <property type="match status" value="2"/>
</dbReference>
<name>A0ABT5BGV5_9BACT</name>
<dbReference type="Pfam" id="PF00034">
    <property type="entry name" value="Cytochrom_C"/>
    <property type="match status" value="1"/>
</dbReference>
<proteinExistence type="predicted"/>
<accession>A0ABT5BGV5</accession>
<dbReference type="InterPro" id="IPR045916">
    <property type="entry name" value="DUF5777"/>
</dbReference>
<evidence type="ECO:0000256" key="3">
    <source>
        <dbReference type="ARBA" id="ARBA00023004"/>
    </source>
</evidence>
<evidence type="ECO:0000256" key="5">
    <source>
        <dbReference type="SAM" id="MobiDB-lite"/>
    </source>
</evidence>
<dbReference type="RefSeq" id="WP_272006312.1">
    <property type="nucleotide sequence ID" value="NZ_JAQNDN010000022.1"/>
</dbReference>
<dbReference type="Proteomes" id="UP001217838">
    <property type="component" value="Unassembled WGS sequence"/>
</dbReference>
<dbReference type="InterPro" id="IPR009056">
    <property type="entry name" value="Cyt_c-like_dom"/>
</dbReference>
<feature type="compositionally biased region" description="Gly residues" evidence="5">
    <location>
        <begin position="260"/>
        <end position="272"/>
    </location>
</feature>
<dbReference type="PANTHER" id="PTHR35889">
    <property type="entry name" value="CYCLOINULO-OLIGOSACCHARIDE FRUCTANOTRANSFERASE-RELATED"/>
    <property type="match status" value="1"/>
</dbReference>
<evidence type="ECO:0000313" key="8">
    <source>
        <dbReference type="Proteomes" id="UP001217838"/>
    </source>
</evidence>
<gene>
    <name evidence="7" type="ORF">POL58_36900</name>
</gene>
<feature type="region of interest" description="Disordered" evidence="5">
    <location>
        <begin position="242"/>
        <end position="294"/>
    </location>
</feature>
<evidence type="ECO:0000256" key="1">
    <source>
        <dbReference type="ARBA" id="ARBA00022617"/>
    </source>
</evidence>
<dbReference type="Pfam" id="PF19089">
    <property type="entry name" value="DUF5777"/>
    <property type="match status" value="1"/>
</dbReference>
<keyword evidence="2 4" id="KW-0479">Metal-binding</keyword>
<protein>
    <submittedName>
        <fullName evidence="7">DUF5777 family beta-barrel protein</fullName>
    </submittedName>
</protein>
<dbReference type="PANTHER" id="PTHR35889:SF3">
    <property type="entry name" value="F-BOX DOMAIN-CONTAINING PROTEIN"/>
    <property type="match status" value="1"/>
</dbReference>
<evidence type="ECO:0000256" key="2">
    <source>
        <dbReference type="ARBA" id="ARBA00022723"/>
    </source>
</evidence>
<feature type="region of interest" description="Disordered" evidence="5">
    <location>
        <begin position="113"/>
        <end position="142"/>
    </location>
</feature>
<dbReference type="InterPro" id="IPR036909">
    <property type="entry name" value="Cyt_c-like_dom_sf"/>
</dbReference>
<keyword evidence="8" id="KW-1185">Reference proteome</keyword>
<feature type="compositionally biased region" description="Basic and acidic residues" evidence="5">
    <location>
        <begin position="274"/>
        <end position="284"/>
    </location>
</feature>
<dbReference type="PROSITE" id="PS51007">
    <property type="entry name" value="CYTC"/>
    <property type="match status" value="2"/>
</dbReference>
<evidence type="ECO:0000313" key="7">
    <source>
        <dbReference type="EMBL" id="MDC0673382.1"/>
    </source>
</evidence>
<feature type="domain" description="Cytochrome c" evidence="6">
    <location>
        <begin position="20"/>
        <end position="113"/>
    </location>
</feature>
<sequence>MLPPPPLVLAVVTALAPASDLEAKVKAIFEDSCTACHDDGADEVSLAGPPSRLTSVKSKATGKAMVVAGDPDASYLYAKIVGAKGISGESMPPGDSLAAAQKKTIKDWIAGMKPASAPAPAGTPTPAAPVPSGSSGGAGGNKKAADLEVKVRKLFDDKCSACHESGGSEVVLVGDLGHLSRDKSKDANKRFVVPGDPDSSYLVNKLTGKNIKGDIMPMGDDPLKPAEMELVRSWIAALGESPEAGGGAAVETLPPAEGPETGGGEAGGGADGGEGDKAAPERGKPPFHGTFQINLPTTTTLGRRTFEFRIDHRFGQVGAERGAFGLDAGANISYGFAYGILNGWDVLIRRTNSRKGYELGTKYIPIRQEDGKKLSFGGYASVEYLRDFPSNTANPWAGNFQLLLSRLWFDRWSTQLTVGYHLRTNHSANVQVDLPDDDVNGPVKVRDKRGTLGIGIASTVWLGQKKRWGIDLEYHLPIPADVFFYRGGNADRNGSNIGSWAIGGSVNTGKHFFQIFITNTREIHTNLYAPGGQSKNPFTDRGNFFFGFNLSRKWSL</sequence>
<evidence type="ECO:0000256" key="4">
    <source>
        <dbReference type="PROSITE-ProRule" id="PRU00433"/>
    </source>
</evidence>
<reference evidence="7 8" key="1">
    <citation type="submission" date="2022-11" db="EMBL/GenBank/DDBJ databases">
        <title>Minimal conservation of predation-associated metabolite biosynthetic gene clusters underscores biosynthetic potential of Myxococcota including descriptions for ten novel species: Archangium lansinium sp. nov., Myxococcus landrumus sp. nov., Nannocystis bai.</title>
        <authorList>
            <person name="Ahearne A."/>
            <person name="Stevens C."/>
            <person name="Dowd S."/>
        </authorList>
    </citation>
    <scope>NUCLEOTIDE SEQUENCE [LARGE SCALE GENOMIC DNA]</scope>
    <source>
        <strain evidence="7 8">NCELM</strain>
    </source>
</reference>
<evidence type="ECO:0000259" key="6">
    <source>
        <dbReference type="PROSITE" id="PS51007"/>
    </source>
</evidence>
<organism evidence="7 8">
    <name type="scientific">Nannocystis radixulma</name>
    <dbReference type="NCBI Taxonomy" id="2995305"/>
    <lineage>
        <taxon>Bacteria</taxon>
        <taxon>Pseudomonadati</taxon>
        <taxon>Myxococcota</taxon>
        <taxon>Polyangia</taxon>
        <taxon>Nannocystales</taxon>
        <taxon>Nannocystaceae</taxon>
        <taxon>Nannocystis</taxon>
    </lineage>
</organism>
<keyword evidence="1 4" id="KW-0349">Heme</keyword>
<feature type="domain" description="Cytochrome c" evidence="6">
    <location>
        <begin position="146"/>
        <end position="239"/>
    </location>
</feature>
<comment type="caution">
    <text evidence="7">The sequence shown here is derived from an EMBL/GenBank/DDBJ whole genome shotgun (WGS) entry which is preliminary data.</text>
</comment>